<name>A0ACC7S9Y4_DOLFA</name>
<keyword evidence="2" id="KW-1185">Reference proteome</keyword>
<reference evidence="2" key="1">
    <citation type="journal article" date="2020" name="Toxins">
        <title>Phylogenomic Analysis of Secondary Metabolism in the Toxic Cyanobacterial Genera Anabaena, Dolichospermum and Aphanizomenon.</title>
        <authorList>
            <person name="Oesterholm J."/>
            <person name="Popin R.V."/>
            <person name="Fewer D.P."/>
            <person name="Sivonen K."/>
        </authorList>
    </citation>
    <scope>NUCLEOTIDE SEQUENCE [LARGE SCALE GENOMIC DNA]</scope>
    <source>
        <strain evidence="2">UHCC 0037</strain>
    </source>
</reference>
<dbReference type="Proteomes" id="UP001517388">
    <property type="component" value="Unassembled WGS sequence"/>
</dbReference>
<dbReference type="EMBL" id="VILF01000005">
    <property type="protein sequence ID" value="MTJ45136.1"/>
    <property type="molecule type" value="Genomic_DNA"/>
</dbReference>
<comment type="caution">
    <text evidence="1">The sequence shown here is derived from an EMBL/GenBank/DDBJ whole genome shotgun (WGS) entry which is preliminary data.</text>
</comment>
<protein>
    <submittedName>
        <fullName evidence="1">Uncharacterized protein</fullName>
    </submittedName>
</protein>
<proteinExistence type="predicted"/>
<gene>
    <name evidence="1" type="ORF">FJR39_19110</name>
</gene>
<accession>A0ACC7S9Y4</accession>
<evidence type="ECO:0000313" key="1">
    <source>
        <dbReference type="EMBL" id="MTJ45136.1"/>
    </source>
</evidence>
<organism evidence="1 2">
    <name type="scientific">Dolichospermum flos-aquae UHCC 0037</name>
    <dbReference type="NCBI Taxonomy" id="2590026"/>
    <lineage>
        <taxon>Bacteria</taxon>
        <taxon>Bacillati</taxon>
        <taxon>Cyanobacteriota</taxon>
        <taxon>Cyanophyceae</taxon>
        <taxon>Nostocales</taxon>
        <taxon>Aphanizomenonaceae</taxon>
        <taxon>Dolichospermum</taxon>
    </lineage>
</organism>
<evidence type="ECO:0000313" key="2">
    <source>
        <dbReference type="Proteomes" id="UP001517388"/>
    </source>
</evidence>
<sequence length="4901" mass="522610">MTSTPAMNEPYLVSDINATTYSSNPSSFINVGGILYFTANNDANGIELYKADPSTGVVSLIDINAGSGGSSPTNLTNVNGTLYFQAYDPTNSYELWKIGTNGTPTRIDLGTGGSSPNNLTNVNGTLYFVVYTPTGSYKLWKIDPTTGTPSIVDIVSSSGIFSPSNLTNINGVLYFTASTSANGNELWKIDSTTGSPVFLKDIQVGTGSSSPGNLTYSNGKLYFTADNFTQGVELWQTDGTPEGTVLTQDINATTYSSNPSSFINVGGILYFTANNDINGIELYKADLSTGVVSLIDINAGSGSSSPTYLTNVNGTLYFQAYDLTNGYELWKIGTNGTLTPIDINAGTNSSSPTYLTNVNGTLYFIAYTPTNGYNLWKIDPTTGTPSVIDIGSGSGVYDPGNLTNINGILYFTAYTSDTGYELWKLDPANNLPVFISDLYPGANSSSPSNFINSGGTVYFIANNGTNGSELFRIDPTTGNPVLLDIYAGANSSSPNGLIDVNGTLYFKANDGVNGNQLWKIDPTTGNPVRLVVPDLPSGYAVYLDSFTNVNGKLYFRSSFYSNSTYQPLYTIDSTTGNPVTIAGVSQVSSLTNINGVLYFQAYTATNGYELWKIDSTTGNPVVIDIVSGNDSSSPTNLTNVNGTLFFTASNAANGEELWKLDSTGNPVLVKDIYSGSNGSSPSSLFNVNGTLYFTANDGTNGVELWKSDGTTAGTVLAKDINGRTYSSSPNSLIDVNGTLYFKADDGVNGTQLWKIDPTTGNPVRLVVPDLLGNNAVYLDSFTNVGGKLYFKSYSYNNDYTIYQPLYTIDSTTGNPVIVAGVSYVSNLTNINGVLYFQGDTAANGQELWKIDSTTGEPVVIDIVSGSGSSSPTNLTNVNGTLFFTAYNTANGEELWKLDSTGNPVLVKDINPGSGYSSPSNLYNVNGTLYFTANDGTNGVELWKSDGTTAGTVQLEIYPGANSPNITNFLNVGGVLYFTVNNATNGQELWRINSTTGNPEVIDIVSGTGSFSPTYLTNVNGTLYFQAYTPTNGYELWKIDPTTGKPVVIDIVSGSGSSSPGNLTNVNGTLYFTASTSGYYYGYELWKIDPTTGTPSVIDVVSADNSSSPTNLTNVNGTLYFTASTSANGNELWKIDATTGSPVLLKDIQVGGGSSNPGNLTYSNGKLYFTADNFTQGVELWAVDINTVTTVGSVAKTGNEDQTITFSATDFSSIFSSSSGISLATIKIVQLPSNGVLKLATNNVTVNQEIAVADLGSLTFVPNANFNGTAGFTWNGSDGTNYAANPSNVIFTINSVNDVPEIVNPIPDINFYSNTFSNFNISENAFRDVDLGDSLTYSATLADGSPLPSWLTLNNKIFSGTPPISSAGQLEIKVTATDQNNASVTNNFILTVINSAPTSIYLSNKSIPENSANNTLIGTLSSADANANDTHIYTLINDAGGRFALNGNQIIVANGGLLDYETATRHIIRVKTTDSSGLFYEEDITISISNINDGFTGSFSFTAATYSFNESGAAIISLTRTGGSDGEVSVTVTATDGTATASSDYNNSNLPITLTFANGETSKSVTIPIIDDNVYEPTETVNLTLSNPTNGTTLGTEKTAVLNIIDNDINTNLPDLVVSNIVAPINAQSGETINISWTLTNQGNVNASGSWVDYVYLSDDANIGNDQLLGSFTFDGAIAPGVSVERTQSITLPLILSGNQRIIVSTDANNQILEYSGTETNNTTIDDIPIAVTLKTFPNLQVSSVAVPLTAFSSQSTAIQWTVKNVGNGATSSPYWSDAVYLSLDNTFDDTDISLGQANNPSYLNAGDSYTNHLDVTLPRGISGNYYFLVKTDVRNNVFENDKENDNLTVGSPTNVSLTPPPDFQVTNVTIPSQSFSGQSLNLSWTVTNKGIGKNLETVWYDQVFLSTDEVLDADDRNLGTFSQNGILNSNDSYTSSQTVSLPIGISGDYYFFVRTDAGNQVFESVFDGNNTGYKATPTRINLTPPPDLEILSLTLPTQATASRALNFSYQVTNFGSTTTPNYYWTDRFYLSLDNKLDTNTDLLIGDQPHYGSLAPDESYTSNFSYTLPNTLTGNYYLFGITDSNNEVFELNNENNTFLATTPLVITSQPADLVVVSASVPTTGEAGKALRVEWTVRNQGTGDTAVSSWTDRVILSKDAQIGNSDDIVLGSFSRGEILAPNQSYTRSELVTLPIDAIAGYQVFVVTDAGNSVYEATQENNNSSTGQPLTVTRESADLQVTEVSSPSSGQSGKALTVNWTVKNFGSSTTNINYWYDGVYLSTDNQISNDDIFLGNVYRSEALDASGQYSVSRSFNLPNNLQSGNYYTLVRTDALKYVYEGALENNNDKATEGTTAGTGGVTTGGTSVGVTASPDLVMVSVDAPTTAISGQNLTVNWTVRNAGTVETGDRSWYEAFYLSRDQVFDRNSDIYLGYRSYTGNLAAGATYSQTESFRLPQGISGSFYLFAKTDAGNSLYEGTVENNNVAYDPTSVVVSLAQPADLVAGTITIPANGVTGQSASITYTVTNEGSNAVVGNWSDSLYLSKDGQWDINDLFLGQVDNSREVLSGNSYTNTLTASLPGVVPGDYQVIIRSDIRNEIPESNENNNLKATLDKVNVDVERLTLGTPSTWSLAQGQGVYYRFEVGAGETLRLKLDSVSTTAANELYLRYGEVPTRSAFDLGFSEALSPDQEIVVPETQAGTYYVLAYGQTVAESTPSFSIEAKLLDFEIHSLSTKVGGNSGKVTVVISGAKFDSGTTFTLVDKNLGIEIATSRLDLLDSTKAFATFNLKGKKAGSYNLVAKNKDNQTVTLQDSFTVVEGGKANFETDIIAPSAVRPGDIIAITIQYANNGNVDFESPLGLLVSETEAPISFTREGLTNETNLDLVLKAENSPFGVLAPGATGSITFYTKALSSLNSLEFSLSVLDDPTTPLDWSPYIKRFESEFPESFTDPTLTANFWNIFRASVGETVGDLQTNLVAAQQLLLSSLQDAAQSAGTTLSKDNYATVSIEDFYNAAFLTASSYADQPITAQAVNNLNIAPFSESLSDSSFSQEVSKLNLASSEGALSTLSAGDPILNNGLTDHRQTINSKIGKNIDIYFNIWNKGDVKTNETYVIIHGLNSYGGNPGNKFQAAGWMKDMAEAIKVKYQNANINANIILVDWQAAASVLQTDLFPNPLKSQAYWIAAENSQLLGDVVAEYLKEKNYAPGKVTLIGHSLGAQMAGDAGQYYQKYGTTLNRIIALDAAGPSFENTDIKGHVDASDAKQVIGIHSSNWFGYDDPFGHQDLYLNSRMGIGGISYVHPTSIPASIARFFKLEFYQKFNHGYAYEILNSILKNNPIKDESGTNQVLNWNALLNSPYPNNYKKLKKPPQGSVWDFQEQKIAVILDGDSIAENRDPVYIGKFSTYDKNASATDFQYKLIENPENGFEIKNNNELWSTKPFDYETVKLYEIEVETTQTDPSDPKSSPIPYDESVFTIGILDMPGPDDPNDGAGAGGGAGGGADGGGITSASYRSQPYTPLPPKPKPNKRKRIPVVFPRDPNDIIGPTGFGEEKWTSASSTLPYTIRFENISTATAPAQTVTVTHPLDTDLDLRTFRLSSFGWGGLIFDVPANTAFYNQRLDLTATRGYFVDVTAGIDLVKGEAFWTVTTIDPNTGEVTTDALTGFLPPNNADGIGDGFLNYTIKAKRDVTTGTVIDAKATIVFDTEAPIDTPPIFNTLDAGKPTSSVKALPTIVPDTEFLVNWTGNDDANGSALATYTIYVSDNGGEFTPWLDKTTLTEAIYVGKIGHTYAFYSVATDNSGLTEAVPNQADTITSVGSIVDVNHPPTVLQSIADQSTIEDTTFSFTIPANTFTDIDAGDVLSYSATLENGNSLPSWLTFNSTTRTFSGTPTNDHVGNLNVKAIAIDKAGANVSDIFVITVENVNDAPILNSAIADQTAKQGDAFSFQIPTNTFTDIDAGDVLTYSATLENGNALPNWLTFNPTTRTFSGTPTNDNVGNLNIKAIATDKAGANISDIFVITVENVNDAPIVANLIADQNAKQGNAFSFQIPTNTFTDIDAGDVLTYSATLENGNALPSWLTFNSTTRTFSGTPTNDNVGNFNVKAIATDKAGANISDIFVITVENVNDAPIVANLIADQNAKQGNAFSFQIPTNTFTDVDAGDVLTYSATLENGNALPSWLTFNPTIRTFSGTPTNDHVGNLNVKAIATDKAGATVSDIFVITVENVNDAPTLANTIADQTAKQGDAFSFQIPTNTFTDVDAGDVLTYSATLENGDALPSWLTFNPTTRTFSGTPSNDNVGSLNVKVTATDKAGTSANDIFAIAVENVNDAPILSNAIADQTVKVNSTFTFTLPKDTFSDPDAVNPYKNLVIFGDSLSDTGNAYKASGNTFPPSPNYQGRLSNGLIWVDYFAPDLQFTNPSIQNYAFLGANTGVSNTFGQITVPGLLTQIQQFKTVNTNSIGKDGLYVIWAGANDFLNLATDPTQAVTNAVTNISSAITTLAGLGAKEIVVGNLSDLGATPLSIANNNVANARAISIGFNAALTQALTNLEPALNVDLSLVDIFGLSTAFQTNPANYKFTNITQPLITVTTPVNPDQYAFWDDVHPTNRLHQLVTDTFENTLLNDGVIPDLIKYSATLADGSNLPDWLNFNSTTRTFSGTPNIGNVGKLDVKVIATDKAGATVNDIFTLAVNQSTTVGTPGDDKLIATPGSQFDGQNNIVFTGAGKDELDLSTVSSLPNSGSNIVDLGSGDDTIFVNKSDRAFGSDGNDIFDARDGQGNNRMSGGAGDDIFYLGANDRALGGDGKDIFRVSLGGGNLISGGAGADQFWIVNAELPKAANTVLDFQLGTDVIGIQGAVSLGITTSTLQLNQVGADTAIVFNNQTLATLTGIQASSLSLTDSKQFVFA</sequence>